<accession>A0A3A1VPP9</accession>
<dbReference type="InterPro" id="IPR028994">
    <property type="entry name" value="Integrin_alpha_N"/>
</dbReference>
<dbReference type="EMBL" id="QXQA01000001">
    <property type="protein sequence ID" value="RIX60523.1"/>
    <property type="molecule type" value="Genomic_DNA"/>
</dbReference>
<dbReference type="OrthoDB" id="1743319at2"/>
<gene>
    <name evidence="1" type="ORF">D3P08_02900</name>
</gene>
<dbReference type="AlphaFoldDB" id="A0A3A1VPP9"/>
<protein>
    <recommendedName>
        <fullName evidence="3">VCBS repeat-containing protein</fullName>
    </recommendedName>
</protein>
<evidence type="ECO:0000313" key="1">
    <source>
        <dbReference type="EMBL" id="RIX60523.1"/>
    </source>
</evidence>
<reference evidence="1 2" key="1">
    <citation type="submission" date="2018-09" db="EMBL/GenBank/DDBJ databases">
        <title>Paenibacillus aracenensis nov. sp. isolated from a cave in southern Spain.</title>
        <authorList>
            <person name="Jurado V."/>
            <person name="Gutierrez-Patricio S."/>
            <person name="Gonzalez-Pimentel J.L."/>
            <person name="Miller A.Z."/>
            <person name="Laiz L."/>
            <person name="Saiz-Jimenez C."/>
        </authorList>
    </citation>
    <scope>NUCLEOTIDE SEQUENCE [LARGE SCALE GENOMIC DNA]</scope>
    <source>
        <strain evidence="1 2">DSM 22867</strain>
    </source>
</reference>
<dbReference type="SUPFAM" id="SSF69318">
    <property type="entry name" value="Integrin alpha N-terminal domain"/>
    <property type="match status" value="1"/>
</dbReference>
<name>A0A3A1VPP9_9BACL</name>
<keyword evidence="2" id="KW-1185">Reference proteome</keyword>
<organism evidence="1 2">
    <name type="scientific">Paenibacillus nanensis</name>
    <dbReference type="NCBI Taxonomy" id="393251"/>
    <lineage>
        <taxon>Bacteria</taxon>
        <taxon>Bacillati</taxon>
        <taxon>Bacillota</taxon>
        <taxon>Bacilli</taxon>
        <taxon>Bacillales</taxon>
        <taxon>Paenibacillaceae</taxon>
        <taxon>Paenibacillus</taxon>
    </lineage>
</organism>
<evidence type="ECO:0000313" key="2">
    <source>
        <dbReference type="Proteomes" id="UP000266482"/>
    </source>
</evidence>
<dbReference type="Proteomes" id="UP000266482">
    <property type="component" value="Unassembled WGS sequence"/>
</dbReference>
<proteinExistence type="predicted"/>
<dbReference type="RefSeq" id="WP_119597898.1">
    <property type="nucleotide sequence ID" value="NZ_QXQA01000001.1"/>
</dbReference>
<evidence type="ECO:0008006" key="3">
    <source>
        <dbReference type="Google" id="ProtNLM"/>
    </source>
</evidence>
<comment type="caution">
    <text evidence="1">The sequence shown here is derived from an EMBL/GenBank/DDBJ whole genome shotgun (WGS) entry which is preliminary data.</text>
</comment>
<dbReference type="Gene3D" id="2.130.10.130">
    <property type="entry name" value="Integrin alpha, N-terminal"/>
    <property type="match status" value="1"/>
</dbReference>
<sequence>MALFICVLICAGCRYTAAPADLLQKPSIAADKEELAAAIAKALPQFSVLMLPHRDDYKEAIRLKDLTGDGVPEAIVTYYNEFSTPEIMVLRQTEFGWRQSVLVEQPLARDIAWLKVVDLDDDGEYELIVGWVGAFDSPNVLELYSFHSKAVRNDNGMLTLPAIQTLPYELADAADLDHDGKEEVIILDALGTSGEHEVPSYYLSLYEWNKDGLAKQTILSMPQGVNQFERMLAGRISDKHYGVLLEGGTGAHGMLTYLYAWEKGGFELIYPNEKKGESGLSGTPTKSGDMNGDGILELNVVRAAPGIEDVAYANTMWINEWVQWDGKDGYKLIAEQYIDSTYGVKLNVPEEWRGWYTLKKPKASTYGIVTFEYWNEKKRVSSELATIYVVPLKQWGTVEAAWKGEHRSYRLIASDSGNAYLVSFAQEAPEQLSEEDKEQFLLMRGVEEHFTKYISIDQDDR</sequence>